<dbReference type="EMBL" id="AZHW01000011">
    <property type="protein sequence ID" value="ETX03719.1"/>
    <property type="molecule type" value="Genomic_DNA"/>
</dbReference>
<keyword evidence="1" id="KW-0614">Plasmid</keyword>
<dbReference type="Gene3D" id="3.40.390.10">
    <property type="entry name" value="Collagenase (Catalytic Domain)"/>
    <property type="match status" value="1"/>
</dbReference>
<geneLocation type="plasmid" evidence="1">
    <name>pTSY</name>
</geneLocation>
<accession>W4M053</accession>
<evidence type="ECO:0000313" key="2">
    <source>
        <dbReference type="Proteomes" id="UP000019141"/>
    </source>
</evidence>
<name>W4M053_ENTF1</name>
<comment type="caution">
    <text evidence="1">The sequence shown here is derived from an EMBL/GenBank/DDBJ whole genome shotgun (WGS) entry which is preliminary data.</text>
</comment>
<protein>
    <submittedName>
        <fullName evidence="1">Uncharacterized protein</fullName>
    </submittedName>
</protein>
<dbReference type="Proteomes" id="UP000019141">
    <property type="component" value="Unassembled WGS sequence"/>
</dbReference>
<gene>
    <name evidence="1" type="ORF">ETSY1_46355</name>
</gene>
<evidence type="ECO:0000313" key="1">
    <source>
        <dbReference type="EMBL" id="ETX03719.1"/>
    </source>
</evidence>
<dbReference type="GO" id="GO:0008237">
    <property type="term" value="F:metallopeptidase activity"/>
    <property type="evidence" value="ECO:0007669"/>
    <property type="project" value="InterPro"/>
</dbReference>
<keyword evidence="2" id="KW-1185">Reference proteome</keyword>
<proteinExistence type="predicted"/>
<sequence length="189" mass="21293">MPYVSLLRQLGCQSVKFNLRAQHKHGEMHAQRHLDTGKVVITKVNLHREASAHDMAHEVGHVIDYLIQTAEGSGGSRDSNFLGHTESLRKIADYTCAHHEGSSPDAVRRLKNRPASKDRHRAVHKLERYYDGYVYQPEELFARLVAVSFTEPDKAKAIAPAAYAWLQEALVEHPRIRTALADVGLWPVS</sequence>
<reference evidence="1 2" key="1">
    <citation type="journal article" date="2014" name="Nature">
        <title>An environmental bacterial taxon with a large and distinct metabolic repertoire.</title>
        <authorList>
            <person name="Wilson M.C."/>
            <person name="Mori T."/>
            <person name="Ruckert C."/>
            <person name="Uria A.R."/>
            <person name="Helf M.J."/>
            <person name="Takada K."/>
            <person name="Gernert C."/>
            <person name="Steffens U.A."/>
            <person name="Heycke N."/>
            <person name="Schmitt S."/>
            <person name="Rinke C."/>
            <person name="Helfrich E.J."/>
            <person name="Brachmann A.O."/>
            <person name="Gurgui C."/>
            <person name="Wakimoto T."/>
            <person name="Kracht M."/>
            <person name="Crusemann M."/>
            <person name="Hentschel U."/>
            <person name="Abe I."/>
            <person name="Matsunaga S."/>
            <person name="Kalinowski J."/>
            <person name="Takeyama H."/>
            <person name="Piel J."/>
        </authorList>
    </citation>
    <scope>NUCLEOTIDE SEQUENCE [LARGE SCALE GENOMIC DNA]</scope>
    <source>
        <strain evidence="2">TSY1</strain>
        <plasmid evidence="1">pTSY</plasmid>
    </source>
</reference>
<dbReference type="HOGENOM" id="CLU_1432152_0_0_7"/>
<dbReference type="AlphaFoldDB" id="W4M053"/>
<dbReference type="InterPro" id="IPR024079">
    <property type="entry name" value="MetalloPept_cat_dom_sf"/>
</dbReference>
<organism evidence="1 2">
    <name type="scientific">Entotheonella factor</name>
    <dbReference type="NCBI Taxonomy" id="1429438"/>
    <lineage>
        <taxon>Bacteria</taxon>
        <taxon>Pseudomonadati</taxon>
        <taxon>Nitrospinota/Tectimicrobiota group</taxon>
        <taxon>Candidatus Tectimicrobiota</taxon>
        <taxon>Candidatus Entotheonellia</taxon>
        <taxon>Candidatus Entotheonellales</taxon>
        <taxon>Candidatus Entotheonellaceae</taxon>
        <taxon>Candidatus Entotheonella</taxon>
    </lineage>
</organism>